<evidence type="ECO:0000259" key="6">
    <source>
        <dbReference type="Pfam" id="PF00251"/>
    </source>
</evidence>
<organism evidence="8 9">
    <name type="scientific">Collinsella aerofaciens</name>
    <dbReference type="NCBI Taxonomy" id="74426"/>
    <lineage>
        <taxon>Bacteria</taxon>
        <taxon>Bacillati</taxon>
        <taxon>Actinomycetota</taxon>
        <taxon>Coriobacteriia</taxon>
        <taxon>Coriobacteriales</taxon>
        <taxon>Coriobacteriaceae</taxon>
        <taxon>Collinsella</taxon>
    </lineage>
</organism>
<proteinExistence type="inferred from homology"/>
<dbReference type="PANTHER" id="PTHR43101:SF1">
    <property type="entry name" value="BETA-FRUCTOSIDASE"/>
    <property type="match status" value="1"/>
</dbReference>
<evidence type="ECO:0000256" key="4">
    <source>
        <dbReference type="ARBA" id="ARBA00023295"/>
    </source>
</evidence>
<dbReference type="CDD" id="cd18623">
    <property type="entry name" value="GH32_ScrB-like"/>
    <property type="match status" value="1"/>
</dbReference>
<dbReference type="InterPro" id="IPR018053">
    <property type="entry name" value="Glyco_hydro_32_AS"/>
</dbReference>
<accession>A0A174CBV5</accession>
<dbReference type="EMBL" id="CYYP01000008">
    <property type="protein sequence ID" value="CUO09295.1"/>
    <property type="molecule type" value="Genomic_DNA"/>
</dbReference>
<keyword evidence="3 5" id="KW-0378">Hydrolase</keyword>
<dbReference type="InterPro" id="IPR013189">
    <property type="entry name" value="Glyco_hydro_32_C"/>
</dbReference>
<evidence type="ECO:0000256" key="1">
    <source>
        <dbReference type="ARBA" id="ARBA00009902"/>
    </source>
</evidence>
<evidence type="ECO:0000256" key="5">
    <source>
        <dbReference type="RuleBase" id="RU362110"/>
    </source>
</evidence>
<dbReference type="AlphaFoldDB" id="A0A174CBV5"/>
<feature type="domain" description="Glycosyl hydrolase family 32 C-terminal" evidence="7">
    <location>
        <begin position="465"/>
        <end position="501"/>
    </location>
</feature>
<dbReference type="InterPro" id="IPR013148">
    <property type="entry name" value="Glyco_hydro_32_N"/>
</dbReference>
<evidence type="ECO:0000256" key="2">
    <source>
        <dbReference type="ARBA" id="ARBA00012758"/>
    </source>
</evidence>
<name>A0A174CBV5_9ACTN</name>
<dbReference type="PROSITE" id="PS00609">
    <property type="entry name" value="GLYCOSYL_HYDROL_F32"/>
    <property type="match status" value="1"/>
</dbReference>
<dbReference type="PANTHER" id="PTHR43101">
    <property type="entry name" value="BETA-FRUCTOSIDASE"/>
    <property type="match status" value="1"/>
</dbReference>
<dbReference type="Gene3D" id="2.115.10.20">
    <property type="entry name" value="Glycosyl hydrolase domain, family 43"/>
    <property type="match status" value="1"/>
</dbReference>
<dbReference type="SUPFAM" id="SSF49899">
    <property type="entry name" value="Concanavalin A-like lectins/glucanases"/>
    <property type="match status" value="1"/>
</dbReference>
<gene>
    <name evidence="8" type="primary">scrB_2</name>
    <name evidence="8" type="ORF">ERS852381_01043</name>
</gene>
<dbReference type="Pfam" id="PF08244">
    <property type="entry name" value="Glyco_hydro_32C"/>
    <property type="match status" value="1"/>
</dbReference>
<dbReference type="Proteomes" id="UP000095468">
    <property type="component" value="Unassembled WGS sequence"/>
</dbReference>
<comment type="similarity">
    <text evidence="1 5">Belongs to the glycosyl hydrolase 32 family.</text>
</comment>
<dbReference type="EC" id="3.2.1.26" evidence="2"/>
<dbReference type="SUPFAM" id="SSF75005">
    <property type="entry name" value="Arabinanase/levansucrase/invertase"/>
    <property type="match status" value="1"/>
</dbReference>
<evidence type="ECO:0000313" key="8">
    <source>
        <dbReference type="EMBL" id="CUO09295.1"/>
    </source>
</evidence>
<evidence type="ECO:0000313" key="9">
    <source>
        <dbReference type="Proteomes" id="UP000095468"/>
    </source>
</evidence>
<dbReference type="InterPro" id="IPR013320">
    <property type="entry name" value="ConA-like_dom_sf"/>
</dbReference>
<dbReference type="InterPro" id="IPR023296">
    <property type="entry name" value="Glyco_hydro_beta-prop_sf"/>
</dbReference>
<evidence type="ECO:0000256" key="3">
    <source>
        <dbReference type="ARBA" id="ARBA00022801"/>
    </source>
</evidence>
<dbReference type="Gene3D" id="2.60.120.560">
    <property type="entry name" value="Exo-inulinase, domain 1"/>
    <property type="match status" value="1"/>
</dbReference>
<protein>
    <recommendedName>
        <fullName evidence="2">beta-fructofuranosidase</fullName>
        <ecNumber evidence="2">3.2.1.26</ecNumber>
    </recommendedName>
</protein>
<dbReference type="SMART" id="SM00640">
    <property type="entry name" value="Glyco_32"/>
    <property type="match status" value="1"/>
</dbReference>
<dbReference type="GO" id="GO:0005975">
    <property type="term" value="P:carbohydrate metabolic process"/>
    <property type="evidence" value="ECO:0007669"/>
    <property type="project" value="InterPro"/>
</dbReference>
<dbReference type="InterPro" id="IPR001362">
    <property type="entry name" value="Glyco_hydro_32"/>
</dbReference>
<feature type="domain" description="Glycosyl hydrolase family 32 N-terminal" evidence="6">
    <location>
        <begin position="33"/>
        <end position="377"/>
    </location>
</feature>
<dbReference type="GO" id="GO:0004564">
    <property type="term" value="F:beta-fructofuranosidase activity"/>
    <property type="evidence" value="ECO:0007669"/>
    <property type="project" value="UniProtKB-EC"/>
</dbReference>
<dbReference type="Pfam" id="PF00251">
    <property type="entry name" value="Glyco_hydro_32N"/>
    <property type="match status" value="1"/>
</dbReference>
<evidence type="ECO:0000259" key="7">
    <source>
        <dbReference type="Pfam" id="PF08244"/>
    </source>
</evidence>
<dbReference type="RefSeq" id="WP_055286364.1">
    <property type="nucleotide sequence ID" value="NZ_CYYP01000008.1"/>
</dbReference>
<dbReference type="InterPro" id="IPR051214">
    <property type="entry name" value="GH32_Enzymes"/>
</dbReference>
<sequence length="513" mass="55771">MSNALGRDLAKLVAAVDIAASECGHGAYGQHFHIMPPAGWLNDPNGLCQAGGVFHAYFQYAPFDVNGGVKMWGHATSRDLMNWEYVGAPLLPDEPFDCHGVYSGSALAEDGRIRVLYTGNVKLSDADGTYDYVNTGRRADTVYVESVDGLAGRGFSQKRVVLASEDYPDDLTCHVRDPKVWRDDDGRYHMVLGARRRVDGPHVESRFCAMHGEGAGRDVGEILVYGSADMLSWELESRVSTSERFGFMWECPGYLELEADGGVPAKWLSFSPQGLEGGRWDRGNVYAAGYMPVTGDITGGNDAYELGEFRLWDAGFDFYAPQEFTTEDGRHILIGWMGMPDEPTYGNAPTVACGWQHCMTVPRELTAGADGVVLQQPAREIGRHYVSVHVGDGSLEVAGDTCFDVVANGVDGAFNATVDGELKLAFVPAGDELPSRFEMRFTDEGRASAGCGRTVRWESVDEVRNVCIVGDVSSVEVFVNDGALVFSTRIYPEAYGVTVDAPGANVTYHALNI</sequence>
<reference evidence="8 9" key="1">
    <citation type="submission" date="2015-09" db="EMBL/GenBank/DDBJ databases">
        <authorList>
            <consortium name="Pathogen Informatics"/>
        </authorList>
    </citation>
    <scope>NUCLEOTIDE SEQUENCE [LARGE SCALE GENOMIC DNA]</scope>
    <source>
        <strain evidence="8 9">2789STDY5608823</strain>
    </source>
</reference>
<keyword evidence="4 5" id="KW-0326">Glycosidase</keyword>